<comment type="caution">
    <text evidence="1">The sequence shown here is derived from an EMBL/GenBank/DDBJ whole genome shotgun (WGS) entry which is preliminary data.</text>
</comment>
<accession>A0ABW4Z5Z0</accession>
<dbReference type="RefSeq" id="WP_377090784.1">
    <property type="nucleotide sequence ID" value="NZ_JBHSJL010000014.1"/>
</dbReference>
<gene>
    <name evidence="1" type="ORF">ACFSW8_00080</name>
</gene>
<sequence>MKPIFLTQYLSHKNLTPQLLTHISLTFTDFPLQLDKKEKEQIM</sequence>
<dbReference type="Proteomes" id="UP001597389">
    <property type="component" value="Unassembled WGS sequence"/>
</dbReference>
<dbReference type="EMBL" id="JBHUJB010000004">
    <property type="protein sequence ID" value="MFD2157289.1"/>
    <property type="molecule type" value="Genomic_DNA"/>
</dbReference>
<reference evidence="2" key="1">
    <citation type="journal article" date="2019" name="Int. J. Syst. Evol. Microbiol.">
        <title>The Global Catalogue of Microorganisms (GCM) 10K type strain sequencing project: providing services to taxonomists for standard genome sequencing and annotation.</title>
        <authorList>
            <consortium name="The Broad Institute Genomics Platform"/>
            <consortium name="The Broad Institute Genome Sequencing Center for Infectious Disease"/>
            <person name="Wu L."/>
            <person name="Ma J."/>
        </authorList>
    </citation>
    <scope>NUCLEOTIDE SEQUENCE [LARGE SCALE GENOMIC DNA]</scope>
    <source>
        <strain evidence="2">CCUG 57942</strain>
    </source>
</reference>
<evidence type="ECO:0000313" key="1">
    <source>
        <dbReference type="EMBL" id="MFD2157289.1"/>
    </source>
</evidence>
<name>A0ABW4Z5Z0_9BACT</name>
<keyword evidence="2" id="KW-1185">Reference proteome</keyword>
<protein>
    <submittedName>
        <fullName evidence="1">Uncharacterized protein</fullName>
    </submittedName>
</protein>
<evidence type="ECO:0000313" key="2">
    <source>
        <dbReference type="Proteomes" id="UP001597389"/>
    </source>
</evidence>
<proteinExistence type="predicted"/>
<organism evidence="1 2">
    <name type="scientific">Rubritalea tangerina</name>
    <dbReference type="NCBI Taxonomy" id="430798"/>
    <lineage>
        <taxon>Bacteria</taxon>
        <taxon>Pseudomonadati</taxon>
        <taxon>Verrucomicrobiota</taxon>
        <taxon>Verrucomicrobiia</taxon>
        <taxon>Verrucomicrobiales</taxon>
        <taxon>Rubritaleaceae</taxon>
        <taxon>Rubritalea</taxon>
    </lineage>
</organism>